<keyword evidence="2" id="KW-1185">Reference proteome</keyword>
<dbReference type="RefSeq" id="WP_092699062.1">
    <property type="nucleotide sequence ID" value="NZ_FNFC01000002.1"/>
</dbReference>
<protein>
    <submittedName>
        <fullName evidence="1">Uncharacterized protein</fullName>
    </submittedName>
</protein>
<gene>
    <name evidence="1" type="ORF">SAMN05216226_102112</name>
</gene>
<proteinExistence type="predicted"/>
<dbReference type="Proteomes" id="UP000198856">
    <property type="component" value="Unassembled WGS sequence"/>
</dbReference>
<dbReference type="STRING" id="890420.SAMN05216226_102112"/>
<organism evidence="1 2">
    <name type="scientific">Halovenus aranensis</name>
    <dbReference type="NCBI Taxonomy" id="890420"/>
    <lineage>
        <taxon>Archaea</taxon>
        <taxon>Methanobacteriati</taxon>
        <taxon>Methanobacteriota</taxon>
        <taxon>Stenosarchaea group</taxon>
        <taxon>Halobacteria</taxon>
        <taxon>Halobacteriales</taxon>
        <taxon>Haloarculaceae</taxon>
        <taxon>Halovenus</taxon>
    </lineage>
</organism>
<dbReference type="AlphaFoldDB" id="A0A1G8SRG0"/>
<dbReference type="PROSITE" id="PS51257">
    <property type="entry name" value="PROKAR_LIPOPROTEIN"/>
    <property type="match status" value="1"/>
</dbReference>
<dbReference type="EMBL" id="FNFC01000002">
    <property type="protein sequence ID" value="SDJ31811.1"/>
    <property type="molecule type" value="Genomic_DNA"/>
</dbReference>
<evidence type="ECO:0000313" key="1">
    <source>
        <dbReference type="EMBL" id="SDJ31811.1"/>
    </source>
</evidence>
<accession>A0A1G8SRG0</accession>
<sequence length="124" mass="13764">MESLSRRRCLGLLGSLTAASLAGCTDDEQPEFLVTDTAFSLQPGGNLKIQVSVENGFQDTKQSTVEVVLRYEPEEGESEQWTQTEPLELSGATEIQREFVFEGIHDETDSLDFYEVEAQLVDDA</sequence>
<name>A0A1G8SRG0_9EURY</name>
<reference evidence="1 2" key="1">
    <citation type="submission" date="2016-10" db="EMBL/GenBank/DDBJ databases">
        <authorList>
            <person name="de Groot N.N."/>
        </authorList>
    </citation>
    <scope>NUCLEOTIDE SEQUENCE [LARGE SCALE GENOMIC DNA]</scope>
    <source>
        <strain evidence="1 2">IBRC-M10015</strain>
    </source>
</reference>
<evidence type="ECO:0000313" key="2">
    <source>
        <dbReference type="Proteomes" id="UP000198856"/>
    </source>
</evidence>